<evidence type="ECO:0000313" key="8">
    <source>
        <dbReference type="EMBL" id="PAV15855.1"/>
    </source>
</evidence>
<dbReference type="PROSITE" id="PS50405">
    <property type="entry name" value="GST_CTER"/>
    <property type="match status" value="1"/>
</dbReference>
<dbReference type="Pfam" id="PF02798">
    <property type="entry name" value="GST_N"/>
    <property type="match status" value="1"/>
</dbReference>
<dbReference type="Pfam" id="PF00647">
    <property type="entry name" value="EF1G"/>
    <property type="match status" value="1"/>
</dbReference>
<evidence type="ECO:0000259" key="7">
    <source>
        <dbReference type="PROSITE" id="PS50405"/>
    </source>
</evidence>
<feature type="compositionally biased region" description="Basic and acidic residues" evidence="4">
    <location>
        <begin position="250"/>
        <end position="260"/>
    </location>
</feature>
<evidence type="ECO:0000313" key="9">
    <source>
        <dbReference type="Proteomes" id="UP000217199"/>
    </source>
</evidence>
<dbReference type="GO" id="GO:0003746">
    <property type="term" value="F:translation elongation factor activity"/>
    <property type="evidence" value="ECO:0007669"/>
    <property type="project" value="UniProtKB-UniRule"/>
</dbReference>
<dbReference type="Pfam" id="PF00043">
    <property type="entry name" value="GST_C"/>
    <property type="match status" value="1"/>
</dbReference>
<evidence type="ECO:0000256" key="2">
    <source>
        <dbReference type="ARBA" id="ARBA00022917"/>
    </source>
</evidence>
<evidence type="ECO:0000256" key="1">
    <source>
        <dbReference type="ARBA" id="ARBA00022768"/>
    </source>
</evidence>
<evidence type="ECO:0000256" key="4">
    <source>
        <dbReference type="SAM" id="MobiDB-lite"/>
    </source>
</evidence>
<dbReference type="GO" id="GO:0005634">
    <property type="term" value="C:nucleus"/>
    <property type="evidence" value="ECO:0007669"/>
    <property type="project" value="TreeGrafter"/>
</dbReference>
<feature type="compositionally biased region" description="Basic and acidic residues" evidence="4">
    <location>
        <begin position="222"/>
        <end position="235"/>
    </location>
</feature>
<dbReference type="Proteomes" id="UP000217199">
    <property type="component" value="Unassembled WGS sequence"/>
</dbReference>
<dbReference type="SMART" id="SM01183">
    <property type="entry name" value="EF1G"/>
    <property type="match status" value="1"/>
</dbReference>
<feature type="domain" description="GST C-terminal" evidence="7">
    <location>
        <begin position="89"/>
        <end position="222"/>
    </location>
</feature>
<evidence type="ECO:0000256" key="3">
    <source>
        <dbReference type="PROSITE-ProRule" id="PRU00519"/>
    </source>
</evidence>
<dbReference type="PROSITE" id="PS50404">
    <property type="entry name" value="GST_NTER"/>
    <property type="match status" value="1"/>
</dbReference>
<dbReference type="InterPro" id="IPR004046">
    <property type="entry name" value="GST_C"/>
</dbReference>
<keyword evidence="2 3" id="KW-0648">Protein biosynthesis</keyword>
<dbReference type="PANTHER" id="PTHR43986">
    <property type="entry name" value="ELONGATION FACTOR 1-GAMMA"/>
    <property type="match status" value="1"/>
</dbReference>
<dbReference type="CDD" id="cd03044">
    <property type="entry name" value="GST_N_EF1Bgamma"/>
    <property type="match status" value="1"/>
</dbReference>
<comment type="caution">
    <text evidence="8">The sequence shown here is derived from an EMBL/GenBank/DDBJ whole genome shotgun (WGS) entry which is preliminary data.</text>
</comment>
<dbReference type="FunFam" id="3.30.70.1010:FF:000001">
    <property type="entry name" value="Elongation factor 1-gamma 1"/>
    <property type="match status" value="1"/>
</dbReference>
<dbReference type="InterPro" id="IPR001662">
    <property type="entry name" value="EF1B_G_C"/>
</dbReference>
<dbReference type="Gene3D" id="1.20.1050.10">
    <property type="match status" value="1"/>
</dbReference>
<dbReference type="InterPro" id="IPR040079">
    <property type="entry name" value="Glutathione_S-Trfase"/>
</dbReference>
<dbReference type="InterPro" id="IPR004045">
    <property type="entry name" value="Glutathione_S-Trfase_N"/>
</dbReference>
<dbReference type="InterPro" id="IPR036282">
    <property type="entry name" value="Glutathione-S-Trfase_C_sf"/>
</dbReference>
<accession>A0A286U8G9</accession>
<dbReference type="AlphaFoldDB" id="A0A286U8G9"/>
<dbReference type="FunFam" id="3.40.30.10:FF:000142">
    <property type="entry name" value="Elongation factor 1 gamma"/>
    <property type="match status" value="1"/>
</dbReference>
<keyword evidence="1 3" id="KW-0251">Elongation factor</keyword>
<dbReference type="FunFam" id="1.20.1050.10:FF:000006">
    <property type="entry name" value="Elongation factor 1 gamma"/>
    <property type="match status" value="1"/>
</dbReference>
<dbReference type="GO" id="GO:0005737">
    <property type="term" value="C:cytoplasm"/>
    <property type="evidence" value="ECO:0007669"/>
    <property type="project" value="TreeGrafter"/>
</dbReference>
<feature type="domain" description="EF-1-gamma C-terminal" evidence="5">
    <location>
        <begin position="258"/>
        <end position="418"/>
    </location>
</feature>
<protein>
    <submittedName>
        <fullName evidence="8">Elongation factor 1-gamma</fullName>
    </submittedName>
</protein>
<dbReference type="CDD" id="cd03181">
    <property type="entry name" value="GST_C_EF1Bgamma_like"/>
    <property type="match status" value="1"/>
</dbReference>
<sequence length="418" mass="46841">MSLGLLWTVPEQPSGKYVRAAAAIGGLQIDLPKNYTHFVDNKKPEFLAKFPHGKIPAWEGKDGFNLTEAYAIARYFATLAPNSGLLGNSNEEAALVEQWSHFGETEIAAFVGIANALCKGYVTPYNKPIHQNFSDRAVRSFKTLNAHLSTRTFLVGERITLADLVVASAISTAVTVNLDAALRAELPHVIRHFETVINQPKIKEFYPAPEYVEKPIQFVPPPKEKKEPAKVEEKKPKKAAAAAEDDEEDKPFVEEPKAKNPLDSLPKSTFNLEDWKRAYSNKDTRGPDGALEWFYQNFDKEGFSVWRVDFKYNTELTLTFMSSNQITGFFNRLEASRKYLFGSVGVLGSNNDSVISGVLILRGQDVVPVVDVAPDYESYEYKKLDVDNNEADKAFFEAALAWDLELEGRKWADGKNFK</sequence>
<dbReference type="FunCoup" id="A0A286U8G9">
    <property type="interactions" value="567"/>
</dbReference>
<dbReference type="InterPro" id="IPR036433">
    <property type="entry name" value="EF1B_G_C_sf"/>
</dbReference>
<dbReference type="Gene3D" id="3.30.70.1010">
    <property type="entry name" value="Translation elongation factor EF1B, gamma chain, conserved domain"/>
    <property type="match status" value="1"/>
</dbReference>
<dbReference type="EMBL" id="NBII01000009">
    <property type="protein sequence ID" value="PAV15855.1"/>
    <property type="molecule type" value="Genomic_DNA"/>
</dbReference>
<dbReference type="InterPro" id="IPR036249">
    <property type="entry name" value="Thioredoxin-like_sf"/>
</dbReference>
<organism evidence="8 9">
    <name type="scientific">Pyrrhoderma noxium</name>
    <dbReference type="NCBI Taxonomy" id="2282107"/>
    <lineage>
        <taxon>Eukaryota</taxon>
        <taxon>Fungi</taxon>
        <taxon>Dikarya</taxon>
        <taxon>Basidiomycota</taxon>
        <taxon>Agaricomycotina</taxon>
        <taxon>Agaricomycetes</taxon>
        <taxon>Hymenochaetales</taxon>
        <taxon>Hymenochaetaceae</taxon>
        <taxon>Pyrrhoderma</taxon>
    </lineage>
</organism>
<evidence type="ECO:0000259" key="6">
    <source>
        <dbReference type="PROSITE" id="PS50404"/>
    </source>
</evidence>
<reference evidence="8 9" key="1">
    <citation type="journal article" date="2017" name="Mol. Ecol.">
        <title>Comparative and population genomic landscape of Phellinus noxius: A hypervariable fungus causing root rot in trees.</title>
        <authorList>
            <person name="Chung C.L."/>
            <person name="Lee T.J."/>
            <person name="Akiba M."/>
            <person name="Lee H.H."/>
            <person name="Kuo T.H."/>
            <person name="Liu D."/>
            <person name="Ke H.M."/>
            <person name="Yokoi T."/>
            <person name="Roa M.B."/>
            <person name="Lu M.J."/>
            <person name="Chang Y.Y."/>
            <person name="Ann P.J."/>
            <person name="Tsai J.N."/>
            <person name="Chen C.Y."/>
            <person name="Tzean S.S."/>
            <person name="Ota Y."/>
            <person name="Hattori T."/>
            <person name="Sahashi N."/>
            <person name="Liou R.F."/>
            <person name="Kikuchi T."/>
            <person name="Tsai I.J."/>
        </authorList>
    </citation>
    <scope>NUCLEOTIDE SEQUENCE [LARGE SCALE GENOMIC DNA]</scope>
    <source>
        <strain evidence="8 9">FFPRI411160</strain>
    </source>
</reference>
<dbReference type="STRING" id="2282107.A0A286U8G9"/>
<dbReference type="OrthoDB" id="249703at2759"/>
<dbReference type="PROSITE" id="PS50040">
    <property type="entry name" value="EF1G_C"/>
    <property type="match status" value="1"/>
</dbReference>
<proteinExistence type="predicted"/>
<dbReference type="SUPFAM" id="SSF52833">
    <property type="entry name" value="Thioredoxin-like"/>
    <property type="match status" value="1"/>
</dbReference>
<name>A0A286U8G9_9AGAM</name>
<gene>
    <name evidence="8" type="ORF">PNOK_0871300</name>
</gene>
<dbReference type="InParanoid" id="A0A286U8G9"/>
<keyword evidence="9" id="KW-1185">Reference proteome</keyword>
<feature type="region of interest" description="Disordered" evidence="4">
    <location>
        <begin position="217"/>
        <end position="265"/>
    </location>
</feature>
<dbReference type="PANTHER" id="PTHR43986:SF1">
    <property type="entry name" value="ELONGATION FACTOR 1-GAMMA"/>
    <property type="match status" value="1"/>
</dbReference>
<dbReference type="SUPFAM" id="SSF89942">
    <property type="entry name" value="eEF1-gamma domain"/>
    <property type="match status" value="1"/>
</dbReference>
<dbReference type="InterPro" id="IPR010987">
    <property type="entry name" value="Glutathione-S-Trfase_C-like"/>
</dbReference>
<dbReference type="InterPro" id="IPR050802">
    <property type="entry name" value="EF-GSTs"/>
</dbReference>
<dbReference type="SFLD" id="SFLDS00019">
    <property type="entry name" value="Glutathione_Transferase_(cytos"/>
    <property type="match status" value="1"/>
</dbReference>
<feature type="domain" description="GST N-terminal" evidence="6">
    <location>
        <begin position="2"/>
        <end position="84"/>
    </location>
</feature>
<dbReference type="Gene3D" id="3.40.30.10">
    <property type="entry name" value="Glutaredoxin"/>
    <property type="match status" value="1"/>
</dbReference>
<dbReference type="SUPFAM" id="SSF47616">
    <property type="entry name" value="GST C-terminal domain-like"/>
    <property type="match status" value="1"/>
</dbReference>
<evidence type="ECO:0000259" key="5">
    <source>
        <dbReference type="PROSITE" id="PS50040"/>
    </source>
</evidence>